<evidence type="ECO:0000256" key="2">
    <source>
        <dbReference type="SAM" id="MobiDB-lite"/>
    </source>
</evidence>
<protein>
    <recommendedName>
        <fullName evidence="5">Protein kinase-like domain protein</fullName>
    </recommendedName>
</protein>
<sequence length="327" mass="37922">MQATRPLPWYPGPKLMPFDFKHDARREIKFLELIGQGLHSIVFRAEIDGQVYAVKLFRFIHPSMLVCPDFVEKGWVTIEQVIFQNDPFFSECRAYGRLKDAQSEHLAARCYGYVLLTAAQEAELDDRGCATSWDRRDATRGRPIRGIVKEYIPDGGGPPFTFDMLPRMKRDVRDLNALGIINWDIREDNYRCGRLVDFSQARTSPHMELDLHSALVPRNVVAECCVRDQACFDDMVQLWNEEHPAQRFWGYFLPDPVFGRRLRDRSRYRLSLKKSEGASLAAALYDWRPRARRPESRTTGEGAKGQRKRGRRATTPSKLSKRIRRSK</sequence>
<dbReference type="InterPro" id="IPR025213">
    <property type="entry name" value="Sim4_Fta2"/>
</dbReference>
<dbReference type="Pfam" id="PF13095">
    <property type="entry name" value="FTA2"/>
    <property type="match status" value="1"/>
</dbReference>
<reference evidence="3 4" key="1">
    <citation type="journal article" date="2020" name="Genome Biol. Evol.">
        <title>A new high-quality draft genome assembly of the Chinese cordyceps Ophiocordyceps sinensis.</title>
        <authorList>
            <person name="Shu R."/>
            <person name="Zhang J."/>
            <person name="Meng Q."/>
            <person name="Zhang H."/>
            <person name="Zhou G."/>
            <person name="Li M."/>
            <person name="Wu P."/>
            <person name="Zhao Y."/>
            <person name="Chen C."/>
            <person name="Qin Q."/>
        </authorList>
    </citation>
    <scope>NUCLEOTIDE SEQUENCE [LARGE SCALE GENOMIC DNA]</scope>
    <source>
        <strain evidence="3 4">IOZ07</strain>
    </source>
</reference>
<dbReference type="PROSITE" id="PS00107">
    <property type="entry name" value="PROTEIN_KINASE_ATP"/>
    <property type="match status" value="1"/>
</dbReference>
<dbReference type="GO" id="GO:0005524">
    <property type="term" value="F:ATP binding"/>
    <property type="evidence" value="ECO:0007669"/>
    <property type="project" value="UniProtKB-UniRule"/>
</dbReference>
<accession>A0A8H4PZF2</accession>
<evidence type="ECO:0008006" key="5">
    <source>
        <dbReference type="Google" id="ProtNLM"/>
    </source>
</evidence>
<keyword evidence="1" id="KW-0547">Nucleotide-binding</keyword>
<dbReference type="InterPro" id="IPR017441">
    <property type="entry name" value="Protein_kinase_ATP_BS"/>
</dbReference>
<feature type="binding site" evidence="1">
    <location>
        <position position="55"/>
    </location>
    <ligand>
        <name>ATP</name>
        <dbReference type="ChEBI" id="CHEBI:30616"/>
    </ligand>
</feature>
<dbReference type="EMBL" id="JAAVMX010000001">
    <property type="protein sequence ID" value="KAF4513073.1"/>
    <property type="molecule type" value="Genomic_DNA"/>
</dbReference>
<evidence type="ECO:0000313" key="3">
    <source>
        <dbReference type="EMBL" id="KAF4513073.1"/>
    </source>
</evidence>
<dbReference type="Proteomes" id="UP000557566">
    <property type="component" value="Unassembled WGS sequence"/>
</dbReference>
<keyword evidence="1" id="KW-0067">ATP-binding</keyword>
<dbReference type="AlphaFoldDB" id="A0A8H4PZF2"/>
<organism evidence="3 4">
    <name type="scientific">Ophiocordyceps sinensis</name>
    <dbReference type="NCBI Taxonomy" id="72228"/>
    <lineage>
        <taxon>Eukaryota</taxon>
        <taxon>Fungi</taxon>
        <taxon>Dikarya</taxon>
        <taxon>Ascomycota</taxon>
        <taxon>Pezizomycotina</taxon>
        <taxon>Sordariomycetes</taxon>
        <taxon>Hypocreomycetidae</taxon>
        <taxon>Hypocreales</taxon>
        <taxon>Ophiocordycipitaceae</taxon>
        <taxon>Ophiocordyceps</taxon>
    </lineage>
</organism>
<dbReference type="SUPFAM" id="SSF56112">
    <property type="entry name" value="Protein kinase-like (PK-like)"/>
    <property type="match status" value="1"/>
</dbReference>
<feature type="region of interest" description="Disordered" evidence="2">
    <location>
        <begin position="291"/>
        <end position="327"/>
    </location>
</feature>
<proteinExistence type="predicted"/>
<dbReference type="OrthoDB" id="3432781at2759"/>
<name>A0A8H4PZF2_9HYPO</name>
<dbReference type="InterPro" id="IPR011009">
    <property type="entry name" value="Kinase-like_dom_sf"/>
</dbReference>
<keyword evidence="4" id="KW-1185">Reference proteome</keyword>
<evidence type="ECO:0000256" key="1">
    <source>
        <dbReference type="PROSITE-ProRule" id="PRU10141"/>
    </source>
</evidence>
<gene>
    <name evidence="3" type="ORF">G6O67_000393</name>
</gene>
<evidence type="ECO:0000313" key="4">
    <source>
        <dbReference type="Proteomes" id="UP000557566"/>
    </source>
</evidence>
<comment type="caution">
    <text evidence="3">The sequence shown here is derived from an EMBL/GenBank/DDBJ whole genome shotgun (WGS) entry which is preliminary data.</text>
</comment>